<reference evidence="2 3" key="1">
    <citation type="submission" date="2017-01" db="EMBL/GenBank/DDBJ databases">
        <title>Genome Sequencing of a Marine Spirillum, Oceanospirillum multiglobuliferum ATCC 33336, from Japan.</title>
        <authorList>
            <person name="Carney J.G."/>
            <person name="Trachtenberg A.M."/>
            <person name="Rheaume B.A."/>
            <person name="Linnane J.D."/>
            <person name="Pitts N.L."/>
            <person name="Mykles D.L."/>
            <person name="Maclea K.S."/>
        </authorList>
    </citation>
    <scope>NUCLEOTIDE SEQUENCE [LARGE SCALE GENOMIC DNA]</scope>
    <source>
        <strain evidence="2 3">ATCC 33336</strain>
    </source>
</reference>
<dbReference type="Proteomes" id="UP000191418">
    <property type="component" value="Unassembled WGS sequence"/>
</dbReference>
<dbReference type="AlphaFoldDB" id="A0A1T4NSY6"/>
<gene>
    <name evidence="2" type="ORF">BTE48_07315</name>
</gene>
<feature type="domain" description="Conserved hypothetical protein CHP02391" evidence="1">
    <location>
        <begin position="139"/>
        <end position="261"/>
    </location>
</feature>
<name>A0A1T4NSY6_9GAMM</name>
<dbReference type="OrthoDB" id="1863356at2"/>
<dbReference type="NCBIfam" id="TIGR02391">
    <property type="entry name" value="hypoth_ymh"/>
    <property type="match status" value="1"/>
</dbReference>
<comment type="caution">
    <text evidence="2">The sequence shown here is derived from an EMBL/GenBank/DDBJ whole genome shotgun (WGS) entry which is preliminary data.</text>
</comment>
<sequence length="275" mass="30906">MPIPKLNLGSIESLSKILGDTSEGITGSEITTFLDACDIDDPCLSSTKWRRLYDSLRMKQEADRCANNVIGFVQHVMLPARYFDNHAWFEVTRQKLNKVLCFEGLELEEDGVVREVSKVSTLSEAAERATKLKNNLLVRKVHSDVLMFCKEELLVDNYFHAVFEATKSIADKIRKKTGLTLDGAALVDEAFSFKGKVPHLALSSLETESQQSEQKGFCNLLKGVFGTFRNTTAHMPKIIWKIDEQDALDILSTVSLIHRRLDGAIEAKKMYMGKS</sequence>
<dbReference type="InterPro" id="IPR012654">
    <property type="entry name" value="CHP02391"/>
</dbReference>
<dbReference type="Pfam" id="PF09509">
    <property type="entry name" value="Hypoth_Ymh"/>
    <property type="match status" value="1"/>
</dbReference>
<dbReference type="RefSeq" id="WP_078744848.1">
    <property type="nucleotide sequence ID" value="NZ_FUXG01000006.1"/>
</dbReference>
<evidence type="ECO:0000313" key="2">
    <source>
        <dbReference type="EMBL" id="OPX55697.1"/>
    </source>
</evidence>
<protein>
    <submittedName>
        <fullName evidence="2">TIGR02391 family protein</fullName>
    </submittedName>
</protein>
<evidence type="ECO:0000259" key="1">
    <source>
        <dbReference type="Pfam" id="PF09509"/>
    </source>
</evidence>
<dbReference type="EMBL" id="MTSM01000007">
    <property type="protein sequence ID" value="OPX55697.1"/>
    <property type="molecule type" value="Genomic_DNA"/>
</dbReference>
<proteinExistence type="predicted"/>
<evidence type="ECO:0000313" key="3">
    <source>
        <dbReference type="Proteomes" id="UP000191418"/>
    </source>
</evidence>
<dbReference type="STRING" id="64969.SAMN02745127_01229"/>
<keyword evidence="3" id="KW-1185">Reference proteome</keyword>
<organism evidence="2 3">
    <name type="scientific">Oceanospirillum multiglobuliferum</name>
    <dbReference type="NCBI Taxonomy" id="64969"/>
    <lineage>
        <taxon>Bacteria</taxon>
        <taxon>Pseudomonadati</taxon>
        <taxon>Pseudomonadota</taxon>
        <taxon>Gammaproteobacteria</taxon>
        <taxon>Oceanospirillales</taxon>
        <taxon>Oceanospirillaceae</taxon>
        <taxon>Oceanospirillum</taxon>
    </lineage>
</organism>
<accession>A0A1T4NSY6</accession>